<feature type="domain" description="3-hydroxyacyl-CoA dehydrogenase C-terminal" evidence="14">
    <location>
        <begin position="652"/>
        <end position="739"/>
    </location>
</feature>
<evidence type="ECO:0000259" key="15">
    <source>
        <dbReference type="Pfam" id="PF02737"/>
    </source>
</evidence>
<sequence length="759" mass="82701">MTVKVINIQPPSTAKSNPLNPLSKNVRIHLHKCLEEAYADPKVTSIVLFGGANFSAGADITEFSAKGKDPKEEIEGSKEIPSLEELTRLIENSSKPVVAAVTGVALGGGCEIALSCHFRVAHVKARMGLPETKIGLIPGAGGTQRLPRLSKDIKFTLNVITTGRMVGMSEAKSKRVIDDVVDGGVQDVVDKAKKWAEYGELMGDISHKKSCNQKVVAEDDARGFNSARFICDQVAKKLPHPERGGEAVHGALKAVRASFEKNFDDAMEVESEIFWDLLLNSSQGRGLRHAFFAERAAQKGNAKLLKGPVAAAFLDKKCTPQIGVIGAGTMGAGIATCFLRAGCKVILVDVNEKGLQRGVQTITKIFEQDVAKKRMKPNQAKHILSKNFSHTTDMSTGDFSKCLVVVEAVFENLQIKQSIFAQLDKTIQNSQALLLSNTSTLSIDSIASALSEARRPYCAGMHFFSPAHIMKLVEIVVSSSTSPETTALVQFITSKTLRKVGVTVGNCQGFVGNRMINPYSSEAVFMLEEGVASVPEVDKAIYNFGMAMGPLAMGDLAGNDIGYLIAKSKGLTKDPKTGKPGKNRTPGMRYSDLGDDLVIKLGRVGMKKQKGWYDYNHKVGKGRQPLPSKEVAEFVKSYVKKVPRAKFTDNEIVERALFGLVNEGFKILEENIAQKPSDIDVIYLYGYGFPSYRGGPMYWIDNEVGLPYFLKRLQELNKEFPGSAHYVPSKLLKKCVALGIGLEDFYAKGLHLNKSKSKL</sequence>
<dbReference type="GO" id="GO:0016853">
    <property type="term" value="F:isomerase activity"/>
    <property type="evidence" value="ECO:0007669"/>
    <property type="project" value="UniProtKB-KW"/>
</dbReference>
<dbReference type="CDD" id="cd06558">
    <property type="entry name" value="crotonase-like"/>
    <property type="match status" value="1"/>
</dbReference>
<dbReference type="PROSITE" id="PS00166">
    <property type="entry name" value="ENOYL_COA_HYDRATASE"/>
    <property type="match status" value="1"/>
</dbReference>
<dbReference type="GO" id="GO:0005777">
    <property type="term" value="C:peroxisome"/>
    <property type="evidence" value="ECO:0007669"/>
    <property type="project" value="UniProtKB-SubCell"/>
</dbReference>
<keyword evidence="17" id="KW-1185">Reference proteome</keyword>
<comment type="similarity">
    <text evidence="13">Belongs to the enoyl-CoA hydratase/isomerase family.</text>
</comment>
<dbReference type="GO" id="GO:0003857">
    <property type="term" value="F:(3S)-3-hydroxyacyl-CoA dehydrogenase (NAD+) activity"/>
    <property type="evidence" value="ECO:0007669"/>
    <property type="project" value="TreeGrafter"/>
</dbReference>
<keyword evidence="9" id="KW-0576">Peroxisome</keyword>
<dbReference type="InterPro" id="IPR029045">
    <property type="entry name" value="ClpP/crotonase-like_dom_sf"/>
</dbReference>
<dbReference type="Gene3D" id="3.90.226.10">
    <property type="entry name" value="2-enoyl-CoA Hydratase, Chain A, domain 1"/>
    <property type="match status" value="1"/>
</dbReference>
<keyword evidence="6" id="KW-0560">Oxidoreductase</keyword>
<dbReference type="AlphaFoldDB" id="A0AAD3D6A3"/>
<evidence type="ECO:0000256" key="10">
    <source>
        <dbReference type="ARBA" id="ARBA00023235"/>
    </source>
</evidence>
<evidence type="ECO:0000256" key="8">
    <source>
        <dbReference type="ARBA" id="ARBA00023098"/>
    </source>
</evidence>
<dbReference type="PANTHER" id="PTHR23309">
    <property type="entry name" value="3-HYDROXYACYL-COA DEHYROGENASE"/>
    <property type="match status" value="1"/>
</dbReference>
<proteinExistence type="inferred from homology"/>
<evidence type="ECO:0000256" key="7">
    <source>
        <dbReference type="ARBA" id="ARBA00023027"/>
    </source>
</evidence>
<keyword evidence="10" id="KW-0413">Isomerase</keyword>
<evidence type="ECO:0000313" key="16">
    <source>
        <dbReference type="EMBL" id="GFH58661.1"/>
    </source>
</evidence>
<evidence type="ECO:0000313" key="17">
    <source>
        <dbReference type="Proteomes" id="UP001054902"/>
    </source>
</evidence>
<dbReference type="Gene3D" id="1.10.1040.50">
    <property type="match status" value="1"/>
</dbReference>
<name>A0AAD3D6A3_9STRA</name>
<dbReference type="Pfam" id="PF02737">
    <property type="entry name" value="3HCDH_N"/>
    <property type="match status" value="1"/>
</dbReference>
<comment type="caution">
    <text evidence="16">The sequence shown here is derived from an EMBL/GenBank/DDBJ whole genome shotgun (WGS) entry which is preliminary data.</text>
</comment>
<evidence type="ECO:0000256" key="12">
    <source>
        <dbReference type="ARBA" id="ARBA00023268"/>
    </source>
</evidence>
<evidence type="ECO:0000256" key="9">
    <source>
        <dbReference type="ARBA" id="ARBA00023140"/>
    </source>
</evidence>
<dbReference type="InterPro" id="IPR006180">
    <property type="entry name" value="3-OHacyl-CoA_DH_CS"/>
</dbReference>
<keyword evidence="12" id="KW-0511">Multifunctional enzyme</keyword>
<dbReference type="EMBL" id="BLLK01000062">
    <property type="protein sequence ID" value="GFH58661.1"/>
    <property type="molecule type" value="Genomic_DNA"/>
</dbReference>
<comment type="subcellular location">
    <subcellularLocation>
        <location evidence="1">Peroxisome</location>
    </subcellularLocation>
</comment>
<dbReference type="Gene3D" id="3.40.50.720">
    <property type="entry name" value="NAD(P)-binding Rossmann-like Domain"/>
    <property type="match status" value="1"/>
</dbReference>
<dbReference type="Proteomes" id="UP001054902">
    <property type="component" value="Unassembled WGS sequence"/>
</dbReference>
<evidence type="ECO:0000259" key="14">
    <source>
        <dbReference type="Pfam" id="PF00725"/>
    </source>
</evidence>
<evidence type="ECO:0000256" key="4">
    <source>
        <dbReference type="ARBA" id="ARBA00011245"/>
    </source>
</evidence>
<keyword evidence="8" id="KW-0443">Lipid metabolism</keyword>
<dbReference type="InterPro" id="IPR006108">
    <property type="entry name" value="3HC_DH_C"/>
</dbReference>
<dbReference type="InterPro" id="IPR001753">
    <property type="entry name" value="Enoyl-CoA_hydra/iso"/>
</dbReference>
<evidence type="ECO:0000256" key="3">
    <source>
        <dbReference type="ARBA" id="ARBA00008750"/>
    </source>
</evidence>
<dbReference type="PANTHER" id="PTHR23309:SF49">
    <property type="entry name" value="PEROXISOMAL BIFUNCTIONAL ENZYME"/>
    <property type="match status" value="1"/>
</dbReference>
<dbReference type="SUPFAM" id="SSF51735">
    <property type="entry name" value="NAD(P)-binding Rossmann-fold domains"/>
    <property type="match status" value="1"/>
</dbReference>
<feature type="domain" description="3-hydroxyacyl-CoA dehydrogenase C-terminal" evidence="14">
    <location>
        <begin position="509"/>
        <end position="615"/>
    </location>
</feature>
<dbReference type="Pfam" id="PF00378">
    <property type="entry name" value="ECH_1"/>
    <property type="match status" value="1"/>
</dbReference>
<keyword evidence="7" id="KW-0520">NAD</keyword>
<dbReference type="PROSITE" id="PS00067">
    <property type="entry name" value="3HCDH"/>
    <property type="match status" value="1"/>
</dbReference>
<dbReference type="InterPro" id="IPR018376">
    <property type="entry name" value="Enoyl-CoA_hyd/isom_CS"/>
</dbReference>
<dbReference type="SUPFAM" id="SSF48179">
    <property type="entry name" value="6-phosphogluconate dehydrogenase C-terminal domain-like"/>
    <property type="match status" value="2"/>
</dbReference>
<evidence type="ECO:0000256" key="5">
    <source>
        <dbReference type="ARBA" id="ARBA00022832"/>
    </source>
</evidence>
<dbReference type="InterPro" id="IPR008927">
    <property type="entry name" value="6-PGluconate_DH-like_C_sf"/>
</dbReference>
<dbReference type="InterPro" id="IPR036291">
    <property type="entry name" value="NAD(P)-bd_dom_sf"/>
</dbReference>
<dbReference type="GO" id="GO:0070403">
    <property type="term" value="F:NAD+ binding"/>
    <property type="evidence" value="ECO:0007669"/>
    <property type="project" value="InterPro"/>
</dbReference>
<keyword evidence="5" id="KW-0276">Fatty acid metabolism</keyword>
<dbReference type="SUPFAM" id="SSF52096">
    <property type="entry name" value="ClpP/crotonase"/>
    <property type="match status" value="1"/>
</dbReference>
<dbReference type="FunFam" id="1.10.1040.50:FF:000006">
    <property type="entry name" value="Peroxisomal bifunctional enzyme"/>
    <property type="match status" value="1"/>
</dbReference>
<comment type="similarity">
    <text evidence="3">In the N-terminal section; belongs to the enoyl-CoA hydratase/isomerase family.</text>
</comment>
<dbReference type="FunFam" id="3.40.50.720:FF:000009">
    <property type="entry name" value="Fatty oxidation complex, alpha subunit"/>
    <property type="match status" value="1"/>
</dbReference>
<evidence type="ECO:0000256" key="13">
    <source>
        <dbReference type="RuleBase" id="RU003707"/>
    </source>
</evidence>
<dbReference type="GO" id="GO:0004300">
    <property type="term" value="F:enoyl-CoA hydratase activity"/>
    <property type="evidence" value="ECO:0007669"/>
    <property type="project" value="UniProtKB-ARBA"/>
</dbReference>
<dbReference type="GO" id="GO:0006635">
    <property type="term" value="P:fatty acid beta-oxidation"/>
    <property type="evidence" value="ECO:0007669"/>
    <property type="project" value="TreeGrafter"/>
</dbReference>
<gene>
    <name evidence="16" type="ORF">CTEN210_15137</name>
</gene>
<evidence type="ECO:0000256" key="1">
    <source>
        <dbReference type="ARBA" id="ARBA00004275"/>
    </source>
</evidence>
<feature type="domain" description="3-hydroxyacyl-CoA dehydrogenase NAD binding" evidence="15">
    <location>
        <begin position="321"/>
        <end position="506"/>
    </location>
</feature>
<evidence type="ECO:0000256" key="6">
    <source>
        <dbReference type="ARBA" id="ARBA00023002"/>
    </source>
</evidence>
<evidence type="ECO:0000256" key="2">
    <source>
        <dbReference type="ARBA" id="ARBA00005005"/>
    </source>
</evidence>
<reference evidence="16 17" key="1">
    <citation type="journal article" date="2021" name="Sci. Rep.">
        <title>The genome of the diatom Chaetoceros tenuissimus carries an ancient integrated fragment of an extant virus.</title>
        <authorList>
            <person name="Hongo Y."/>
            <person name="Kimura K."/>
            <person name="Takaki Y."/>
            <person name="Yoshida Y."/>
            <person name="Baba S."/>
            <person name="Kobayashi G."/>
            <person name="Nagasaki K."/>
            <person name="Hano T."/>
            <person name="Tomaru Y."/>
        </authorList>
    </citation>
    <scope>NUCLEOTIDE SEQUENCE [LARGE SCALE GENOMIC DNA]</scope>
    <source>
        <strain evidence="16 17">NIES-3715</strain>
    </source>
</reference>
<dbReference type="Pfam" id="PF00725">
    <property type="entry name" value="3HCDH"/>
    <property type="match status" value="2"/>
</dbReference>
<comment type="subunit">
    <text evidence="4">Monomer.</text>
</comment>
<protein>
    <submittedName>
        <fullName evidence="16">Bifunctional fatty acid oxidation enzyme</fullName>
    </submittedName>
</protein>
<keyword evidence="11" id="KW-0456">Lyase</keyword>
<evidence type="ECO:0000256" key="11">
    <source>
        <dbReference type="ARBA" id="ARBA00023239"/>
    </source>
</evidence>
<dbReference type="InterPro" id="IPR006176">
    <property type="entry name" value="3-OHacyl-CoA_DH_NAD-bd"/>
</dbReference>
<organism evidence="16 17">
    <name type="scientific">Chaetoceros tenuissimus</name>
    <dbReference type="NCBI Taxonomy" id="426638"/>
    <lineage>
        <taxon>Eukaryota</taxon>
        <taxon>Sar</taxon>
        <taxon>Stramenopiles</taxon>
        <taxon>Ochrophyta</taxon>
        <taxon>Bacillariophyta</taxon>
        <taxon>Coscinodiscophyceae</taxon>
        <taxon>Chaetocerotophycidae</taxon>
        <taxon>Chaetocerotales</taxon>
        <taxon>Chaetocerotaceae</taxon>
        <taxon>Chaetoceros</taxon>
    </lineage>
</organism>
<comment type="pathway">
    <text evidence="2">Lipid metabolism; fatty acid beta-oxidation.</text>
</comment>
<accession>A0AAD3D6A3</accession>